<keyword evidence="2" id="KW-1185">Reference proteome</keyword>
<reference evidence="2" key="1">
    <citation type="submission" date="2017-11" db="EMBL/GenBank/DDBJ databases">
        <authorList>
            <person name="Lima N.C."/>
            <person name="Parody-Merino A.M."/>
            <person name="Battley P.F."/>
            <person name="Fidler A.E."/>
            <person name="Prosdocimi F."/>
        </authorList>
    </citation>
    <scope>NUCLEOTIDE SEQUENCE [LARGE SCALE GENOMIC DNA]</scope>
</reference>
<proteinExistence type="predicted"/>
<reference evidence="2" key="2">
    <citation type="submission" date="2017-12" db="EMBL/GenBank/DDBJ databases">
        <title>Genome sequence of the Bar-tailed Godwit (Limosa lapponica baueri).</title>
        <authorList>
            <person name="Lima N.C.B."/>
            <person name="Parody-Merino A.M."/>
            <person name="Battley P.F."/>
            <person name="Fidler A.E."/>
            <person name="Prosdocimi F."/>
        </authorList>
    </citation>
    <scope>NUCLEOTIDE SEQUENCE [LARGE SCALE GENOMIC DNA]</scope>
</reference>
<evidence type="ECO:0000313" key="2">
    <source>
        <dbReference type="Proteomes" id="UP000233556"/>
    </source>
</evidence>
<evidence type="ECO:0000313" key="1">
    <source>
        <dbReference type="EMBL" id="PKU49659.1"/>
    </source>
</evidence>
<gene>
    <name evidence="1" type="ORF">llap_43</name>
</gene>
<dbReference type="Proteomes" id="UP000233556">
    <property type="component" value="Unassembled WGS sequence"/>
</dbReference>
<protein>
    <submittedName>
        <fullName evidence="1">Uncharacterized protein</fullName>
    </submittedName>
</protein>
<accession>A0A2I0UUE2</accession>
<dbReference type="AlphaFoldDB" id="A0A2I0UUE2"/>
<name>A0A2I0UUE2_LIMLA</name>
<dbReference type="EMBL" id="KZ505635">
    <property type="protein sequence ID" value="PKU49659.1"/>
    <property type="molecule type" value="Genomic_DNA"/>
</dbReference>
<sequence length="117" mass="12925">MGTQRPWSLATCCILKSYDYAEQVADGLGCFSYPVAHCELDHPKLVSHRWDLDGDTAQSDGHLPNKMYSCNIVRGEWRQDGGFPVVVVSHLKIPVDSGKSSYMSKNSPKAVLLLQGN</sequence>
<organism evidence="1 2">
    <name type="scientific">Limosa lapponica baueri</name>
    <dbReference type="NCBI Taxonomy" id="1758121"/>
    <lineage>
        <taxon>Eukaryota</taxon>
        <taxon>Metazoa</taxon>
        <taxon>Chordata</taxon>
        <taxon>Craniata</taxon>
        <taxon>Vertebrata</taxon>
        <taxon>Euteleostomi</taxon>
        <taxon>Archelosauria</taxon>
        <taxon>Archosauria</taxon>
        <taxon>Dinosauria</taxon>
        <taxon>Saurischia</taxon>
        <taxon>Theropoda</taxon>
        <taxon>Coelurosauria</taxon>
        <taxon>Aves</taxon>
        <taxon>Neognathae</taxon>
        <taxon>Neoaves</taxon>
        <taxon>Charadriiformes</taxon>
        <taxon>Scolopacidae</taxon>
        <taxon>Limosa</taxon>
    </lineage>
</organism>